<dbReference type="RefSeq" id="WP_023191444.1">
    <property type="nucleotide sequence ID" value="NZ_CP012381.1"/>
</dbReference>
<dbReference type="Proteomes" id="UP000063930">
    <property type="component" value="Chromosome"/>
</dbReference>
<sequence length="196" mass="22567">MDQQVLIKKLAAEHNGTLTHNQLINNNVSSYNINLALKSGLLERTRSGIYQESDTTEDIFYSLQQKYKRGVYSLETALYLWDLSDQYPFSLDMTFPRGYNNANLDLDIKAHYQIKTLQDIGITETKSFNGNTIKVYSPERTLAEILRTVNMVDIETITNAYKTWTKSNKKDINVLMDFAKKFKVADKANSYLEVLL</sequence>
<name>A0A9Q5G6J4_LACHE</name>
<dbReference type="InterPro" id="IPR025159">
    <property type="entry name" value="AbiEi_N"/>
</dbReference>
<feature type="domain" description="AbiEi antitoxin N-terminal" evidence="1">
    <location>
        <begin position="7"/>
        <end position="51"/>
    </location>
</feature>
<evidence type="ECO:0000313" key="2">
    <source>
        <dbReference type="EMBL" id="ALI52633.1"/>
    </source>
</evidence>
<protein>
    <submittedName>
        <fullName evidence="2">Transcriptional regulator</fullName>
    </submittedName>
</protein>
<dbReference type="EMBL" id="CP012381">
    <property type="protein sequence ID" value="ALI52633.1"/>
    <property type="molecule type" value="Genomic_DNA"/>
</dbReference>
<reference evidence="2 4" key="1">
    <citation type="submission" date="2015-08" db="EMBL/GenBank/DDBJ databases">
        <title>Complete genome sequence of Lactobacillus helveticus CAUH18, a probiotic strain originated from koumiss.</title>
        <authorList>
            <person name="Yang Y."/>
            <person name="Hao Y."/>
        </authorList>
    </citation>
    <scope>NUCLEOTIDE SEQUENCE [LARGE SCALE GENOMIC DNA]</scope>
    <source>
        <strain evidence="2 4">CAUH18</strain>
    </source>
</reference>
<evidence type="ECO:0000313" key="5">
    <source>
        <dbReference type="Proteomes" id="UP000601587"/>
    </source>
</evidence>
<gene>
    <name evidence="2" type="ORF">ALV80_05890</name>
    <name evidence="3" type="ORF">IMAU50013_01546</name>
</gene>
<accession>A0A9Q5G6J4</accession>
<dbReference type="Pfam" id="PF13338">
    <property type="entry name" value="AbiEi_4"/>
    <property type="match status" value="1"/>
</dbReference>
<evidence type="ECO:0000313" key="3">
    <source>
        <dbReference type="EMBL" id="NRN91999.1"/>
    </source>
</evidence>
<proteinExistence type="predicted"/>
<dbReference type="EMBL" id="WCGB01000036">
    <property type="protein sequence ID" value="NRN91999.1"/>
    <property type="molecule type" value="Genomic_DNA"/>
</dbReference>
<evidence type="ECO:0000313" key="4">
    <source>
        <dbReference type="Proteomes" id="UP000063930"/>
    </source>
</evidence>
<reference evidence="3" key="2">
    <citation type="submission" date="2019-09" db="EMBL/GenBank/DDBJ databases">
        <title>Comparative genomic analysis of Lactobacillus helveticus.</title>
        <authorList>
            <person name="Zhang H."/>
            <person name="Chen Y."/>
            <person name="Zhong Z."/>
        </authorList>
    </citation>
    <scope>NUCLEOTIDE SEQUENCE</scope>
    <source>
        <strain evidence="3">IMAU50013</strain>
    </source>
</reference>
<evidence type="ECO:0000259" key="1">
    <source>
        <dbReference type="Pfam" id="PF13338"/>
    </source>
</evidence>
<dbReference type="Proteomes" id="UP000601587">
    <property type="component" value="Unassembled WGS sequence"/>
</dbReference>
<dbReference type="AlphaFoldDB" id="A0A9Q5G6J4"/>
<organism evidence="3 5">
    <name type="scientific">Lactobacillus helveticus</name>
    <name type="common">Lactobacillus suntoryeus</name>
    <dbReference type="NCBI Taxonomy" id="1587"/>
    <lineage>
        <taxon>Bacteria</taxon>
        <taxon>Bacillati</taxon>
        <taxon>Bacillota</taxon>
        <taxon>Bacilli</taxon>
        <taxon>Lactobacillales</taxon>
        <taxon>Lactobacillaceae</taxon>
        <taxon>Lactobacillus</taxon>
    </lineage>
</organism>